<proteinExistence type="predicted"/>
<accession>A0A0F9L4K4</accession>
<evidence type="ECO:0000313" key="1">
    <source>
        <dbReference type="EMBL" id="KKM82151.1"/>
    </source>
</evidence>
<dbReference type="EMBL" id="LAZR01007908">
    <property type="protein sequence ID" value="KKM82151.1"/>
    <property type="molecule type" value="Genomic_DNA"/>
</dbReference>
<sequence length="43" mass="5082">MVYKMVVLYDENGDVAGDVEYKETIEKKIENLNSKIKEFQEQI</sequence>
<protein>
    <submittedName>
        <fullName evidence="1">Uncharacterized protein</fullName>
    </submittedName>
</protein>
<gene>
    <name evidence="1" type="ORF">LCGC14_1322480</name>
</gene>
<name>A0A0F9L4K4_9ZZZZ</name>
<dbReference type="AlphaFoldDB" id="A0A0F9L4K4"/>
<comment type="caution">
    <text evidence="1">The sequence shown here is derived from an EMBL/GenBank/DDBJ whole genome shotgun (WGS) entry which is preliminary data.</text>
</comment>
<reference evidence="1" key="1">
    <citation type="journal article" date="2015" name="Nature">
        <title>Complex archaea that bridge the gap between prokaryotes and eukaryotes.</title>
        <authorList>
            <person name="Spang A."/>
            <person name="Saw J.H."/>
            <person name="Jorgensen S.L."/>
            <person name="Zaremba-Niedzwiedzka K."/>
            <person name="Martijn J."/>
            <person name="Lind A.E."/>
            <person name="van Eijk R."/>
            <person name="Schleper C."/>
            <person name="Guy L."/>
            <person name="Ettema T.J."/>
        </authorList>
    </citation>
    <scope>NUCLEOTIDE SEQUENCE</scope>
</reference>
<organism evidence="1">
    <name type="scientific">marine sediment metagenome</name>
    <dbReference type="NCBI Taxonomy" id="412755"/>
    <lineage>
        <taxon>unclassified sequences</taxon>
        <taxon>metagenomes</taxon>
        <taxon>ecological metagenomes</taxon>
    </lineage>
</organism>